<feature type="region of interest" description="Disordered" evidence="1">
    <location>
        <begin position="1"/>
        <end position="24"/>
    </location>
</feature>
<dbReference type="AlphaFoldDB" id="A0A7W5EFV2"/>
<evidence type="ECO:0000313" key="2">
    <source>
        <dbReference type="EMBL" id="MBB3224479.1"/>
    </source>
</evidence>
<dbReference type="EMBL" id="JACHXS010000013">
    <property type="protein sequence ID" value="MBB3224479.1"/>
    <property type="molecule type" value="Genomic_DNA"/>
</dbReference>
<comment type="caution">
    <text evidence="2">The sequence shown here is derived from an EMBL/GenBank/DDBJ whole genome shotgun (WGS) entry which is preliminary data.</text>
</comment>
<sequence length="87" mass="9825">MPKNSSAMQNGSVGRAHQISQAQNHYRERLKDAGYQRLQEWLPEATSERLKYLCDATGLSKREALVRLIDTADLGKIKSVGSKHDDR</sequence>
<evidence type="ECO:0008006" key="4">
    <source>
        <dbReference type="Google" id="ProtNLM"/>
    </source>
</evidence>
<dbReference type="Proteomes" id="UP000584325">
    <property type="component" value="Unassembled WGS sequence"/>
</dbReference>
<gene>
    <name evidence="2" type="ORF">FHS02_005344</name>
</gene>
<organism evidence="2 3">
    <name type="scientific">Pseudoduganella umbonata</name>
    <dbReference type="NCBI Taxonomy" id="864828"/>
    <lineage>
        <taxon>Bacteria</taxon>
        <taxon>Pseudomonadati</taxon>
        <taxon>Pseudomonadota</taxon>
        <taxon>Betaproteobacteria</taxon>
        <taxon>Burkholderiales</taxon>
        <taxon>Oxalobacteraceae</taxon>
        <taxon>Telluria group</taxon>
        <taxon>Pseudoduganella</taxon>
    </lineage>
</organism>
<evidence type="ECO:0000313" key="3">
    <source>
        <dbReference type="Proteomes" id="UP000584325"/>
    </source>
</evidence>
<evidence type="ECO:0000256" key="1">
    <source>
        <dbReference type="SAM" id="MobiDB-lite"/>
    </source>
</evidence>
<protein>
    <recommendedName>
        <fullName evidence="4">Protein CopB</fullName>
    </recommendedName>
</protein>
<reference evidence="2 3" key="1">
    <citation type="submission" date="2020-08" db="EMBL/GenBank/DDBJ databases">
        <title>Genomic Encyclopedia of Type Strains, Phase III (KMG-III): the genomes of soil and plant-associated and newly described type strains.</title>
        <authorList>
            <person name="Whitman W."/>
        </authorList>
    </citation>
    <scope>NUCLEOTIDE SEQUENCE [LARGE SCALE GENOMIC DNA]</scope>
    <source>
        <strain evidence="2 3">CECT 7753</strain>
    </source>
</reference>
<accession>A0A7W5EFV2</accession>
<proteinExistence type="predicted"/>
<name>A0A7W5EFV2_9BURK</name>